<evidence type="ECO:0000259" key="8">
    <source>
        <dbReference type="Pfam" id="PF00940"/>
    </source>
</evidence>
<dbReference type="EMBL" id="KK120602">
    <property type="protein sequence ID" value="KFM78648.1"/>
    <property type="molecule type" value="Genomic_DNA"/>
</dbReference>
<dbReference type="GO" id="GO:0003899">
    <property type="term" value="F:DNA-directed RNA polymerase activity"/>
    <property type="evidence" value="ECO:0007669"/>
    <property type="project" value="UniProtKB-EC"/>
</dbReference>
<reference evidence="9 10" key="1">
    <citation type="submission" date="2013-11" db="EMBL/GenBank/DDBJ databases">
        <title>Genome sequencing of Stegodyphus mimosarum.</title>
        <authorList>
            <person name="Bechsgaard J."/>
        </authorList>
    </citation>
    <scope>NUCLEOTIDE SEQUENCE [LARGE SCALE GENOMIC DNA]</scope>
</reference>
<comment type="similarity">
    <text evidence="1">Belongs to the phage and mitochondrial RNA polymerase family.</text>
</comment>
<evidence type="ECO:0000256" key="4">
    <source>
        <dbReference type="ARBA" id="ARBA00022679"/>
    </source>
</evidence>
<keyword evidence="4" id="KW-0808">Transferase</keyword>
<dbReference type="InterPro" id="IPR002092">
    <property type="entry name" value="DNA-dir_Rpol_phage-type"/>
</dbReference>
<name>A0A087UMQ9_STEMI</name>
<dbReference type="EC" id="2.7.7.6" evidence="2"/>
<evidence type="ECO:0000256" key="5">
    <source>
        <dbReference type="ARBA" id="ARBA00022695"/>
    </source>
</evidence>
<evidence type="ECO:0000256" key="1">
    <source>
        <dbReference type="ARBA" id="ARBA00009493"/>
    </source>
</evidence>
<dbReference type="AlphaFoldDB" id="A0A087UMQ9"/>
<keyword evidence="3 9" id="KW-0240">DNA-directed RNA polymerase</keyword>
<dbReference type="Gene3D" id="1.10.150.20">
    <property type="entry name" value="5' to 3' exonuclease, C-terminal subdomain"/>
    <property type="match status" value="1"/>
</dbReference>
<dbReference type="PANTHER" id="PTHR10102:SF0">
    <property type="entry name" value="DNA-DIRECTED RNA POLYMERASE, MITOCHONDRIAL"/>
    <property type="match status" value="1"/>
</dbReference>
<keyword evidence="10" id="KW-1185">Reference proteome</keyword>
<evidence type="ECO:0000256" key="3">
    <source>
        <dbReference type="ARBA" id="ARBA00022478"/>
    </source>
</evidence>
<dbReference type="SUPFAM" id="SSF56672">
    <property type="entry name" value="DNA/RNA polymerases"/>
    <property type="match status" value="1"/>
</dbReference>
<evidence type="ECO:0000313" key="10">
    <source>
        <dbReference type="Proteomes" id="UP000054359"/>
    </source>
</evidence>
<dbReference type="Pfam" id="PF00940">
    <property type="entry name" value="RNA_pol"/>
    <property type="match status" value="1"/>
</dbReference>
<sequence>MTFVYGVTAYGAKLQILKQLKDIPEFPSQHYHDAATYLRKKTFFSIREMFTATKEIQDWFTDCAEQITRVSGDTVEWVTPLGLPVIQPYFKETSVRNSKNCISQEKGSEVNYNSKYEPYALPNIRKQKNAFAPNFIHSLDSTHMMLTSLFCQRKGITYVSVHDCYWTHASTVEIMNKICREQFVALHKEPILENLSTFFLEKYAHVADKNIHEKQSKEKSAKLKLRDILMRVPEKGSFDLDKVLDSVYFFS</sequence>
<proteinExistence type="inferred from homology"/>
<gene>
    <name evidence="9" type="ORF">X975_13873</name>
</gene>
<dbReference type="InterPro" id="IPR046950">
    <property type="entry name" value="DNA-dir_Rpol_C_phage-type"/>
</dbReference>
<feature type="domain" description="DNA-directed RNA polymerase C-terminal" evidence="8">
    <location>
        <begin position="1"/>
        <end position="251"/>
    </location>
</feature>
<comment type="catalytic activity">
    <reaction evidence="7">
        <text>RNA(n) + a ribonucleoside 5'-triphosphate = RNA(n+1) + diphosphate</text>
        <dbReference type="Rhea" id="RHEA:21248"/>
        <dbReference type="Rhea" id="RHEA-COMP:14527"/>
        <dbReference type="Rhea" id="RHEA-COMP:17342"/>
        <dbReference type="ChEBI" id="CHEBI:33019"/>
        <dbReference type="ChEBI" id="CHEBI:61557"/>
        <dbReference type="ChEBI" id="CHEBI:140395"/>
        <dbReference type="EC" id="2.7.7.6"/>
    </reaction>
</comment>
<evidence type="ECO:0000256" key="7">
    <source>
        <dbReference type="ARBA" id="ARBA00048552"/>
    </source>
</evidence>
<dbReference type="GO" id="GO:0034245">
    <property type="term" value="C:mitochondrial DNA-directed RNA polymerase complex"/>
    <property type="evidence" value="ECO:0007669"/>
    <property type="project" value="TreeGrafter"/>
</dbReference>
<keyword evidence="5" id="KW-0548">Nucleotidyltransferase</keyword>
<feature type="non-terminal residue" evidence="9">
    <location>
        <position position="251"/>
    </location>
</feature>
<dbReference type="Proteomes" id="UP000054359">
    <property type="component" value="Unassembled WGS sequence"/>
</dbReference>
<dbReference type="GO" id="GO:0001018">
    <property type="term" value="F:mitochondrial promoter sequence-specific DNA binding"/>
    <property type="evidence" value="ECO:0007669"/>
    <property type="project" value="TreeGrafter"/>
</dbReference>
<dbReference type="GO" id="GO:0006390">
    <property type="term" value="P:mitochondrial transcription"/>
    <property type="evidence" value="ECO:0007669"/>
    <property type="project" value="TreeGrafter"/>
</dbReference>
<keyword evidence="6" id="KW-0804">Transcription</keyword>
<dbReference type="OrthoDB" id="276422at2759"/>
<evidence type="ECO:0000313" key="9">
    <source>
        <dbReference type="EMBL" id="KFM78648.1"/>
    </source>
</evidence>
<evidence type="ECO:0000256" key="2">
    <source>
        <dbReference type="ARBA" id="ARBA00012418"/>
    </source>
</evidence>
<dbReference type="OMA" id="ANVEKMN"/>
<dbReference type="STRING" id="407821.A0A087UMQ9"/>
<dbReference type="InterPro" id="IPR043502">
    <property type="entry name" value="DNA/RNA_pol_sf"/>
</dbReference>
<accession>A0A087UMQ9</accession>
<organism evidence="9 10">
    <name type="scientific">Stegodyphus mimosarum</name>
    <name type="common">African social velvet spider</name>
    <dbReference type="NCBI Taxonomy" id="407821"/>
    <lineage>
        <taxon>Eukaryota</taxon>
        <taxon>Metazoa</taxon>
        <taxon>Ecdysozoa</taxon>
        <taxon>Arthropoda</taxon>
        <taxon>Chelicerata</taxon>
        <taxon>Arachnida</taxon>
        <taxon>Araneae</taxon>
        <taxon>Araneomorphae</taxon>
        <taxon>Entelegynae</taxon>
        <taxon>Eresoidea</taxon>
        <taxon>Eresidae</taxon>
        <taxon>Stegodyphus</taxon>
    </lineage>
</organism>
<protein>
    <recommendedName>
        <fullName evidence="2">DNA-directed RNA polymerase</fullName>
        <ecNumber evidence="2">2.7.7.6</ecNumber>
    </recommendedName>
</protein>
<dbReference type="GO" id="GO:0071897">
    <property type="term" value="P:DNA biosynthetic process"/>
    <property type="evidence" value="ECO:0007669"/>
    <property type="project" value="UniProtKB-ARBA"/>
</dbReference>
<dbReference type="PANTHER" id="PTHR10102">
    <property type="entry name" value="DNA-DIRECTED RNA POLYMERASE, MITOCHONDRIAL"/>
    <property type="match status" value="1"/>
</dbReference>
<evidence type="ECO:0000256" key="6">
    <source>
        <dbReference type="ARBA" id="ARBA00023163"/>
    </source>
</evidence>